<protein>
    <recommendedName>
        <fullName evidence="2">WKF domain-containing protein</fullName>
    </recommendedName>
</protein>
<dbReference type="PANTHER" id="PTHR22306:SF2">
    <property type="entry name" value="CHROMOSOME 7 OPEN READING FRAME 50"/>
    <property type="match status" value="1"/>
</dbReference>
<dbReference type="EMBL" id="HBHK01004041">
    <property type="protein sequence ID" value="CAD9668329.1"/>
    <property type="molecule type" value="Transcribed_RNA"/>
</dbReference>
<sequence>MGEAYEADGIESQGPVRKRKHTGRQAEKKAEKDAEREKKRAKMQEEKELAAKAQAARIKNAAAYLKTWKEDRANWKFNKKTQVWIIKSMLDRKLISKVAFSGYLIDYLGSIQGGVVERIRIDAKKAVDSVEQGGMTLKDRVARIEKKKNKTVKEPKADDEVPVEMTEAKAAAPSEVDDTQEKIKSLRSKYKRAKQILALLGEPSVVEEANEKSQDDTKEKTD</sequence>
<feature type="region of interest" description="Disordered" evidence="1">
    <location>
        <begin position="1"/>
        <end position="45"/>
    </location>
</feature>
<evidence type="ECO:0000256" key="1">
    <source>
        <dbReference type="SAM" id="MobiDB-lite"/>
    </source>
</evidence>
<name>A0A7S2RDV3_9STRA</name>
<evidence type="ECO:0000313" key="5">
    <source>
        <dbReference type="EMBL" id="CAD9668331.1"/>
    </source>
</evidence>
<dbReference type="Pfam" id="PF10180">
    <property type="entry name" value="WKF"/>
    <property type="match status" value="1"/>
</dbReference>
<dbReference type="InterPro" id="IPR019327">
    <property type="entry name" value="WKF"/>
</dbReference>
<evidence type="ECO:0000313" key="3">
    <source>
        <dbReference type="EMBL" id="CAD9668326.1"/>
    </source>
</evidence>
<organism evidence="5">
    <name type="scientific">Mucochytrium quahogii</name>
    <dbReference type="NCBI Taxonomy" id="96639"/>
    <lineage>
        <taxon>Eukaryota</taxon>
        <taxon>Sar</taxon>
        <taxon>Stramenopiles</taxon>
        <taxon>Bigyra</taxon>
        <taxon>Labyrinthulomycetes</taxon>
        <taxon>Thraustochytrida</taxon>
        <taxon>Thraustochytriidae</taxon>
        <taxon>Mucochytrium</taxon>
    </lineage>
</organism>
<dbReference type="EMBL" id="HBHK01004042">
    <property type="protein sequence ID" value="CAD9668331.1"/>
    <property type="molecule type" value="Transcribed_RNA"/>
</dbReference>
<evidence type="ECO:0000259" key="2">
    <source>
        <dbReference type="Pfam" id="PF10180"/>
    </source>
</evidence>
<gene>
    <name evidence="3" type="ORF">QSP1433_LOCUS2399</name>
    <name evidence="4" type="ORF">QSP1433_LOCUS2400</name>
    <name evidence="5" type="ORF">QSP1433_LOCUS2401</name>
</gene>
<dbReference type="AlphaFoldDB" id="A0A7S2RDV3"/>
<dbReference type="PANTHER" id="PTHR22306">
    <property type="entry name" value="CHROMOSOME 7 OPEN READING FRAME 50"/>
    <property type="match status" value="1"/>
</dbReference>
<feature type="domain" description="WKF" evidence="2">
    <location>
        <begin position="63"/>
        <end position="125"/>
    </location>
</feature>
<dbReference type="EMBL" id="HBHK01004040">
    <property type="protein sequence ID" value="CAD9668326.1"/>
    <property type="molecule type" value="Transcribed_RNA"/>
</dbReference>
<accession>A0A7S2RDV3</accession>
<evidence type="ECO:0000313" key="4">
    <source>
        <dbReference type="EMBL" id="CAD9668329.1"/>
    </source>
</evidence>
<proteinExistence type="predicted"/>
<reference evidence="5" key="1">
    <citation type="submission" date="2021-01" db="EMBL/GenBank/DDBJ databases">
        <authorList>
            <person name="Corre E."/>
            <person name="Pelletier E."/>
            <person name="Niang G."/>
            <person name="Scheremetjew M."/>
            <person name="Finn R."/>
            <person name="Kale V."/>
            <person name="Holt S."/>
            <person name="Cochrane G."/>
            <person name="Meng A."/>
            <person name="Brown T."/>
            <person name="Cohen L."/>
        </authorList>
    </citation>
    <scope>NUCLEOTIDE SEQUENCE</scope>
    <source>
        <strain evidence="5">NY070348D</strain>
    </source>
</reference>
<feature type="compositionally biased region" description="Basic and acidic residues" evidence="1">
    <location>
        <begin position="24"/>
        <end position="45"/>
    </location>
</feature>